<reference evidence="3" key="1">
    <citation type="submission" date="2020-08" db="EMBL/GenBank/DDBJ databases">
        <title>Complete genome sequence of Sphingobium barthaii strain KK22, a high-molecular-weight polycyclic aromatic hydrocarbon-degrading soil bacterium.</title>
        <authorList>
            <person name="Mori J.F."/>
            <person name="Kanaly R.A."/>
        </authorList>
    </citation>
    <scope>NUCLEOTIDE SEQUENCE [LARGE SCALE GENOMIC DNA]</scope>
    <source>
        <strain evidence="3">KK22</strain>
    </source>
</reference>
<evidence type="ECO:0000256" key="1">
    <source>
        <dbReference type="SAM" id="Phobius"/>
    </source>
</evidence>
<feature type="transmembrane region" description="Helical" evidence="1">
    <location>
        <begin position="326"/>
        <end position="345"/>
    </location>
</feature>
<dbReference type="RefSeq" id="WP_025548366.1">
    <property type="nucleotide sequence ID" value="NZ_BATN01000021.1"/>
</dbReference>
<feature type="transmembrane region" description="Helical" evidence="1">
    <location>
        <begin position="263"/>
        <end position="283"/>
    </location>
</feature>
<dbReference type="EMBL" id="CP060035">
    <property type="protein sequence ID" value="QOT70689.1"/>
    <property type="molecule type" value="Genomic_DNA"/>
</dbReference>
<protein>
    <recommendedName>
        <fullName evidence="4">Glycosyltransferase RgtA/B/C/D-like domain-containing protein</fullName>
    </recommendedName>
</protein>
<keyword evidence="1" id="KW-1133">Transmembrane helix</keyword>
<organism evidence="2 3">
    <name type="scientific">Sphingobium fuliginis (strain ATCC 27551)</name>
    <dbReference type="NCBI Taxonomy" id="336203"/>
    <lineage>
        <taxon>Bacteria</taxon>
        <taxon>Pseudomonadati</taxon>
        <taxon>Pseudomonadota</taxon>
        <taxon>Alphaproteobacteria</taxon>
        <taxon>Sphingomonadales</taxon>
        <taxon>Sphingomonadaceae</taxon>
        <taxon>Sphingobium</taxon>
    </lineage>
</organism>
<keyword evidence="1" id="KW-0472">Membrane</keyword>
<feature type="transmembrane region" description="Helical" evidence="1">
    <location>
        <begin position="203"/>
        <end position="220"/>
    </location>
</feature>
<keyword evidence="1" id="KW-0812">Transmembrane</keyword>
<name>A0A7M2GF84_SPHSA</name>
<dbReference type="Proteomes" id="UP000593663">
    <property type="component" value="Chromosome 1"/>
</dbReference>
<feature type="transmembrane region" description="Helical" evidence="1">
    <location>
        <begin position="59"/>
        <end position="81"/>
    </location>
</feature>
<evidence type="ECO:0000313" key="3">
    <source>
        <dbReference type="Proteomes" id="UP000593663"/>
    </source>
</evidence>
<sequence>MALIAVLSVLSVLANFDIAGMLLGRQDFPLLGLELILVALVIFSPFAPTRPIMFGNRTLILKTIAMVAVCWWGHRAVLFGFDHARDEQMAVFDSIVFAHGRLVWPLPPAWQEHADALNLRFMLPVTRPEAWISAYLPGNAMLRAVVGKFADPALTGPLLSALALYAVWRCARLLWPEDREAASIAVLTLALSGQVVLTGMTAFAMPAHLAANLLWLWLFLKRGRATDLAALIVGFLATGLHQPLPHPMFVAPFFLLMLAEKQWARLAVFTVGYGAIMAFWMIWPHLMIGLVAGPHSIVASGTGYTDRLGDMLASNYRAIPVMAANLLRFATWQWLGFIPLLLAGFRATRHHRMAQALAGGILLTVAVMTVILASQGYGFGYRYLHGLLGNAALLSGYGWRALAGERDRLRPFIWRGATMSLLLQLPVQMYLAHQQYGAYAEAEASIAASGTDYVLVDQQHAPFLGDLALNQPDLSNRPIRLIASSFADLERIARFVCANHASIAVPHGGIYAGINRLYRVDPGPMNAIDQRSRSVFAAAGCRVAAP</sequence>
<feature type="transmembrane region" description="Helical" evidence="1">
    <location>
        <begin position="357"/>
        <end position="377"/>
    </location>
</feature>
<gene>
    <name evidence="2" type="ORF">H5V43_11155</name>
</gene>
<feature type="transmembrane region" description="Helical" evidence="1">
    <location>
        <begin position="30"/>
        <end position="47"/>
    </location>
</feature>
<proteinExistence type="predicted"/>
<evidence type="ECO:0000313" key="2">
    <source>
        <dbReference type="EMBL" id="QOT70689.1"/>
    </source>
</evidence>
<dbReference type="AlphaFoldDB" id="A0A7M2GF84"/>
<evidence type="ECO:0008006" key="4">
    <source>
        <dbReference type="Google" id="ProtNLM"/>
    </source>
</evidence>
<accession>A0A7M2GF84</accession>
<dbReference type="KEGG" id="sbar:H5V43_11155"/>